<evidence type="ECO:0000256" key="1">
    <source>
        <dbReference type="SAM" id="SignalP"/>
    </source>
</evidence>
<evidence type="ECO:0000313" key="2">
    <source>
        <dbReference type="EMBL" id="OGM05544.1"/>
    </source>
</evidence>
<proteinExistence type="predicted"/>
<accession>A0A1F7WRV9</accession>
<evidence type="ECO:0008006" key="4">
    <source>
        <dbReference type="Google" id="ProtNLM"/>
    </source>
</evidence>
<dbReference type="Proteomes" id="UP000178735">
    <property type="component" value="Unassembled WGS sequence"/>
</dbReference>
<gene>
    <name evidence="2" type="ORF">A2008_02285</name>
</gene>
<evidence type="ECO:0000313" key="3">
    <source>
        <dbReference type="Proteomes" id="UP000178735"/>
    </source>
</evidence>
<reference evidence="2 3" key="1">
    <citation type="journal article" date="2016" name="Nat. Commun.">
        <title>Thousands of microbial genomes shed light on interconnected biogeochemical processes in an aquifer system.</title>
        <authorList>
            <person name="Anantharaman K."/>
            <person name="Brown C.T."/>
            <person name="Hug L.A."/>
            <person name="Sharon I."/>
            <person name="Castelle C.J."/>
            <person name="Probst A.J."/>
            <person name="Thomas B.C."/>
            <person name="Singh A."/>
            <person name="Wilkins M.J."/>
            <person name="Karaoz U."/>
            <person name="Brodie E.L."/>
            <person name="Williams K.H."/>
            <person name="Hubbard S.S."/>
            <person name="Banfield J.F."/>
        </authorList>
    </citation>
    <scope>NUCLEOTIDE SEQUENCE [LARGE SCALE GENOMIC DNA]</scope>
</reference>
<dbReference type="SUPFAM" id="SSF57938">
    <property type="entry name" value="DnaJ/Hsp40 cysteine-rich domain"/>
    <property type="match status" value="1"/>
</dbReference>
<comment type="caution">
    <text evidence="2">The sequence shown here is derived from an EMBL/GenBank/DDBJ whole genome shotgun (WGS) entry which is preliminary data.</text>
</comment>
<protein>
    <recommendedName>
        <fullName evidence="4">CR-type domain-containing protein</fullName>
    </recommendedName>
</protein>
<feature type="signal peptide" evidence="1">
    <location>
        <begin position="1"/>
        <end position="33"/>
    </location>
</feature>
<dbReference type="PANTHER" id="PTHR15852:SF54">
    <property type="entry name" value="PROTEIN SSUH2 HOMOLOG"/>
    <property type="match status" value="1"/>
</dbReference>
<dbReference type="InterPro" id="IPR036410">
    <property type="entry name" value="HSP_DnaJ_Cys-rich_dom_sf"/>
</dbReference>
<feature type="chain" id="PRO_5009533556" description="CR-type domain-containing protein" evidence="1">
    <location>
        <begin position="34"/>
        <end position="244"/>
    </location>
</feature>
<organism evidence="2 3">
    <name type="scientific">Candidatus Wallbacteria bacterium GWC2_49_35</name>
    <dbReference type="NCBI Taxonomy" id="1817813"/>
    <lineage>
        <taxon>Bacteria</taxon>
        <taxon>Candidatus Walliibacteriota</taxon>
    </lineage>
</organism>
<dbReference type="PANTHER" id="PTHR15852">
    <property type="entry name" value="PLASTID TRANSCRIPTIONALLY ACTIVE PROTEIN"/>
    <property type="match status" value="1"/>
</dbReference>
<name>A0A1F7WRV9_9BACT</name>
<dbReference type="EMBL" id="MGFH01000110">
    <property type="protein sequence ID" value="OGM05544.1"/>
    <property type="molecule type" value="Genomic_DNA"/>
</dbReference>
<keyword evidence="1" id="KW-0732">Signal</keyword>
<sequence length="244" mass="26908">MSTRKNPSVKFLILLSISALMLLVLFPAQPVSAAETSGIETGTPHQCEKCAKKGIVVCGNCKGSGMAKSNTTLYRDDEKHCIKCDGKGKRLCNSCAGETKFYSYPAADEKSRGYLHTIFKIEAKKNKPAPSTVTLIVDGIEVARKNAEGRVRVFDFGKVPLSPGAKHRMELAVFIKKGIAGYHYGRIYIHNVKIVPGKVTLCEGGRKSLKLNDDTRVEDWEDEYRGLYVNTEETGSFKIIDNVN</sequence>
<dbReference type="AlphaFoldDB" id="A0A1F7WRV9"/>
<dbReference type="STRING" id="1817813.A2008_02285"/>